<proteinExistence type="predicted"/>
<evidence type="ECO:0000313" key="2">
    <source>
        <dbReference type="EMBL" id="CAD7396981.1"/>
    </source>
</evidence>
<evidence type="ECO:0000256" key="1">
    <source>
        <dbReference type="SAM" id="MobiDB-lite"/>
    </source>
</evidence>
<dbReference type="AlphaFoldDB" id="A0A7R9CKD4"/>
<feature type="compositionally biased region" description="Basic residues" evidence="1">
    <location>
        <begin position="86"/>
        <end position="103"/>
    </location>
</feature>
<name>A0A7R9CKD4_TIMPO</name>
<organism evidence="2">
    <name type="scientific">Timema poppense</name>
    <name type="common">Walking stick</name>
    <dbReference type="NCBI Taxonomy" id="170557"/>
    <lineage>
        <taxon>Eukaryota</taxon>
        <taxon>Metazoa</taxon>
        <taxon>Ecdysozoa</taxon>
        <taxon>Arthropoda</taxon>
        <taxon>Hexapoda</taxon>
        <taxon>Insecta</taxon>
        <taxon>Pterygota</taxon>
        <taxon>Neoptera</taxon>
        <taxon>Polyneoptera</taxon>
        <taxon>Phasmatodea</taxon>
        <taxon>Timematodea</taxon>
        <taxon>Timematoidea</taxon>
        <taxon>Timematidae</taxon>
        <taxon>Timema</taxon>
    </lineage>
</organism>
<feature type="compositionally biased region" description="Polar residues" evidence="1">
    <location>
        <begin position="1"/>
        <end position="34"/>
    </location>
</feature>
<reference evidence="2" key="1">
    <citation type="submission" date="2020-11" db="EMBL/GenBank/DDBJ databases">
        <authorList>
            <person name="Tran Van P."/>
        </authorList>
    </citation>
    <scope>NUCLEOTIDE SEQUENCE</scope>
</reference>
<dbReference type="EMBL" id="OD000321">
    <property type="protein sequence ID" value="CAD7396981.1"/>
    <property type="molecule type" value="Genomic_DNA"/>
</dbReference>
<accession>A0A7R9CKD4</accession>
<feature type="region of interest" description="Disordered" evidence="1">
    <location>
        <begin position="1"/>
        <end position="51"/>
    </location>
</feature>
<gene>
    <name evidence="2" type="ORF">TPSB3V08_LOCUS935</name>
</gene>
<feature type="region of interest" description="Disordered" evidence="1">
    <location>
        <begin position="86"/>
        <end position="129"/>
    </location>
</feature>
<protein>
    <submittedName>
        <fullName evidence="2">Uncharacterized protein</fullName>
    </submittedName>
</protein>
<sequence length="235" mass="26813">MALSSLTAGRSDWNSSLAGSQHGSPTEARLSTATGPPPGKALQNKDEPFYDPSWANEEVEYRSYKSPRPRCKKHCRSLKGRAKNLLFRRSKKLSPGGRHHNNRRTYNEETYDSLAPNDSTQSYDHPNGQDDLLDVYGEVAQYPVMRRQTTFSSRRSQEVNPHVPTASRTYPERHNYVASRNEWEKMGYGDPFRLLRAYDPASEVNKQSINPSIAQTSQDKLPDLTFSRRGMTFNR</sequence>